<dbReference type="AlphaFoldDB" id="A0A1J5SHM9"/>
<dbReference type="EMBL" id="MLJW01000037">
    <property type="protein sequence ID" value="OIR07419.1"/>
    <property type="molecule type" value="Genomic_DNA"/>
</dbReference>
<gene>
    <name evidence="1" type="ORF">GALL_103780</name>
</gene>
<reference evidence="1" key="1">
    <citation type="submission" date="2016-10" db="EMBL/GenBank/DDBJ databases">
        <title>Sequence of Gallionella enrichment culture.</title>
        <authorList>
            <person name="Poehlein A."/>
            <person name="Muehling M."/>
            <person name="Daniel R."/>
        </authorList>
    </citation>
    <scope>NUCLEOTIDE SEQUENCE</scope>
</reference>
<name>A0A1J5SHM9_9ZZZZ</name>
<comment type="caution">
    <text evidence="1">The sequence shown here is derived from an EMBL/GenBank/DDBJ whole genome shotgun (WGS) entry which is preliminary data.</text>
</comment>
<organism evidence="1">
    <name type="scientific">mine drainage metagenome</name>
    <dbReference type="NCBI Taxonomy" id="410659"/>
    <lineage>
        <taxon>unclassified sequences</taxon>
        <taxon>metagenomes</taxon>
        <taxon>ecological metagenomes</taxon>
    </lineage>
</organism>
<evidence type="ECO:0000313" key="1">
    <source>
        <dbReference type="EMBL" id="OIR07419.1"/>
    </source>
</evidence>
<proteinExistence type="predicted"/>
<sequence>MTMKTPFFALTAILLLAAGCASPRSDARLTNSRQPGPVLGEAVGTAVGAVAGNVAGAAVGAGEGFVQGAKAPFDNERRIIRVWKTEKTQDGRTIQVPVEYEVDANGRVIREVPSSSSN</sequence>
<dbReference type="PROSITE" id="PS51257">
    <property type="entry name" value="PROKAR_LIPOPROTEIN"/>
    <property type="match status" value="1"/>
</dbReference>
<accession>A0A1J5SHM9</accession>
<protein>
    <recommendedName>
        <fullName evidence="2">Lipoprotein</fullName>
    </recommendedName>
</protein>
<evidence type="ECO:0008006" key="2">
    <source>
        <dbReference type="Google" id="ProtNLM"/>
    </source>
</evidence>